<comment type="caution">
    <text evidence="1">The sequence shown here is derived from an EMBL/GenBank/DDBJ whole genome shotgun (WGS) entry which is preliminary data.</text>
</comment>
<dbReference type="EMBL" id="JAABLP010000001">
    <property type="protein sequence ID" value="NBN62773.1"/>
    <property type="molecule type" value="Genomic_DNA"/>
</dbReference>
<evidence type="ECO:0000313" key="1">
    <source>
        <dbReference type="EMBL" id="NBN62773.1"/>
    </source>
</evidence>
<name>A0ABW9ZFD5_9HYPH</name>
<reference evidence="1 2" key="1">
    <citation type="submission" date="2020-01" db="EMBL/GenBank/DDBJ databases">
        <authorList>
            <person name="Peng S.Y."/>
            <person name="Li J."/>
            <person name="Wang M."/>
            <person name="Wang L."/>
            <person name="Wang C.Q."/>
            <person name="Wang J.R."/>
        </authorList>
    </citation>
    <scope>NUCLEOTIDE SEQUENCE [LARGE SCALE GENOMIC DNA]</scope>
    <source>
        <strain evidence="1 2">XCT-34</strain>
    </source>
</reference>
<gene>
    <name evidence="1" type="ORF">GWI71_03680</name>
</gene>
<proteinExistence type="predicted"/>
<accession>A0ABW9ZFD5</accession>
<protein>
    <submittedName>
        <fullName evidence="1">Phage tail protein</fullName>
    </submittedName>
</protein>
<dbReference type="RefSeq" id="WP_161674004.1">
    <property type="nucleotide sequence ID" value="NZ_JAABLP010000001.1"/>
</dbReference>
<dbReference type="Pfam" id="PF06995">
    <property type="entry name" value="Phage_P2_GpU"/>
    <property type="match status" value="1"/>
</dbReference>
<keyword evidence="2" id="KW-1185">Reference proteome</keyword>
<dbReference type="Proteomes" id="UP000541347">
    <property type="component" value="Unassembled WGS sequence"/>
</dbReference>
<organism evidence="1 2">
    <name type="scientific">Pannonibacter tanglangensis</name>
    <dbReference type="NCBI Taxonomy" id="2750084"/>
    <lineage>
        <taxon>Bacteria</taxon>
        <taxon>Pseudomonadati</taxon>
        <taxon>Pseudomonadota</taxon>
        <taxon>Alphaproteobacteria</taxon>
        <taxon>Hyphomicrobiales</taxon>
        <taxon>Stappiaceae</taxon>
        <taxon>Pannonibacter</taxon>
    </lineage>
</organism>
<evidence type="ECO:0000313" key="2">
    <source>
        <dbReference type="Proteomes" id="UP000541347"/>
    </source>
</evidence>
<sequence>MAGPVPMMLGPFAFEGLGFGFDGVTRRLDTSHAEVPLAGGLNEVQWTGATSDTVVIKGVLFADLGGQESLDGLIEAANSGTALMAVSGTAAAGLIAGYYVVEGIDEDRSYHDAAGQARRNAYQIRLRRKAVGPFALGLSPLNRLLDVL</sequence>
<dbReference type="InterPro" id="IPR009734">
    <property type="entry name" value="Myoviridae_GpU"/>
</dbReference>